<sequence>MGCLIALAAVAIVVIVVLLLWYLLAGRLRPPGPTPPGPKRPTSQPASCPDVQLLSIPGTWESRSDDDPRNPTANPLSLLLNVTNPVRAQFPQSRLDIYTVPYVAQFSNPVALPPDGQQSYNNSRSEGTQRAQDELAQMNKTCPLTSYVIVGFSQGAVIAGDLAAQIGANRGPVPADLVLGTMLIADGRRDIGPGQATEVGAAPPGVGAEVALKGLNVPGITMTGPRAGFGAVADRTFTICAPGDLICDAPRQALTPVNIIPSVLSLVRAAGNPVHAMYSGFEVDDKGTTTTQWTTLWAEGIISDAPHPAHS</sequence>
<feature type="compositionally biased region" description="Polar residues" evidence="5">
    <location>
        <begin position="116"/>
        <end position="130"/>
    </location>
</feature>
<keyword evidence="2" id="KW-0719">Serine esterase</keyword>
<proteinExistence type="inferred from homology"/>
<comment type="similarity">
    <text evidence="1">Belongs to the cutinase family.</text>
</comment>
<organism evidence="6 7">
    <name type="scientific">Nocardia aurantia</name>
    <dbReference type="NCBI Taxonomy" id="2585199"/>
    <lineage>
        <taxon>Bacteria</taxon>
        <taxon>Bacillati</taxon>
        <taxon>Actinomycetota</taxon>
        <taxon>Actinomycetes</taxon>
        <taxon>Mycobacteriales</taxon>
        <taxon>Nocardiaceae</taxon>
        <taxon>Nocardia</taxon>
    </lineage>
</organism>
<accession>A0A7K0DMK8</accession>
<evidence type="ECO:0000256" key="3">
    <source>
        <dbReference type="ARBA" id="ARBA00022801"/>
    </source>
</evidence>
<reference evidence="6 7" key="1">
    <citation type="submission" date="2019-10" db="EMBL/GenBank/DDBJ databases">
        <title>Nocardia macrotermitis sp. nov. and Nocardia aurantia sp. nov., isolated from the gut of fungus growing-termite Macrotermes natalensis.</title>
        <authorList>
            <person name="Benndorf R."/>
            <person name="Schwitalla J."/>
            <person name="Martin K."/>
            <person name="De Beer W."/>
            <person name="Kaster A.-K."/>
            <person name="Vollmers J."/>
            <person name="Poulsen M."/>
            <person name="Beemelmanns C."/>
        </authorList>
    </citation>
    <scope>NUCLEOTIDE SEQUENCE [LARGE SCALE GENOMIC DNA]</scope>
    <source>
        <strain evidence="6 7">RB56</strain>
    </source>
</reference>
<dbReference type="SMART" id="SM01110">
    <property type="entry name" value="Cutinase"/>
    <property type="match status" value="1"/>
</dbReference>
<dbReference type="InterPro" id="IPR029058">
    <property type="entry name" value="AB_hydrolase_fold"/>
</dbReference>
<dbReference type="RefSeq" id="WP_153342088.1">
    <property type="nucleotide sequence ID" value="NZ_WEGI01000005.1"/>
</dbReference>
<evidence type="ECO:0000256" key="2">
    <source>
        <dbReference type="ARBA" id="ARBA00022487"/>
    </source>
</evidence>
<feature type="region of interest" description="Disordered" evidence="5">
    <location>
        <begin position="111"/>
        <end position="132"/>
    </location>
</feature>
<evidence type="ECO:0000313" key="6">
    <source>
        <dbReference type="EMBL" id="MQY26908.1"/>
    </source>
</evidence>
<gene>
    <name evidence="6" type="ORF">NRB56_24870</name>
</gene>
<evidence type="ECO:0000256" key="5">
    <source>
        <dbReference type="SAM" id="MobiDB-lite"/>
    </source>
</evidence>
<comment type="caution">
    <text evidence="6">The sequence shown here is derived from an EMBL/GenBank/DDBJ whole genome shotgun (WGS) entry which is preliminary data.</text>
</comment>
<dbReference type="PANTHER" id="PTHR33630">
    <property type="entry name" value="CUTINASE RV1984C-RELATED-RELATED"/>
    <property type="match status" value="1"/>
</dbReference>
<dbReference type="Pfam" id="PF01083">
    <property type="entry name" value="Cutinase"/>
    <property type="match status" value="1"/>
</dbReference>
<evidence type="ECO:0000256" key="4">
    <source>
        <dbReference type="ARBA" id="ARBA00023157"/>
    </source>
</evidence>
<dbReference type="InterPro" id="IPR000675">
    <property type="entry name" value="Cutinase/axe"/>
</dbReference>
<protein>
    <recommendedName>
        <fullName evidence="8">Cutinase</fullName>
    </recommendedName>
</protein>
<dbReference type="EMBL" id="WEGI01000005">
    <property type="protein sequence ID" value="MQY26908.1"/>
    <property type="molecule type" value="Genomic_DNA"/>
</dbReference>
<keyword evidence="7" id="KW-1185">Reference proteome</keyword>
<keyword evidence="3" id="KW-0378">Hydrolase</keyword>
<evidence type="ECO:0000256" key="1">
    <source>
        <dbReference type="ARBA" id="ARBA00007534"/>
    </source>
</evidence>
<dbReference type="Proteomes" id="UP000431401">
    <property type="component" value="Unassembled WGS sequence"/>
</dbReference>
<dbReference type="SUPFAM" id="SSF53474">
    <property type="entry name" value="alpha/beta-Hydrolases"/>
    <property type="match status" value="1"/>
</dbReference>
<name>A0A7K0DMK8_9NOCA</name>
<dbReference type="GO" id="GO:0052689">
    <property type="term" value="F:carboxylic ester hydrolase activity"/>
    <property type="evidence" value="ECO:0007669"/>
    <property type="project" value="UniProtKB-KW"/>
</dbReference>
<dbReference type="AlphaFoldDB" id="A0A7K0DMK8"/>
<evidence type="ECO:0008006" key="8">
    <source>
        <dbReference type="Google" id="ProtNLM"/>
    </source>
</evidence>
<dbReference type="Gene3D" id="3.40.50.1820">
    <property type="entry name" value="alpha/beta hydrolase"/>
    <property type="match status" value="1"/>
</dbReference>
<dbReference type="OrthoDB" id="4423762at2"/>
<evidence type="ECO:0000313" key="7">
    <source>
        <dbReference type="Proteomes" id="UP000431401"/>
    </source>
</evidence>
<dbReference type="PANTHER" id="PTHR33630:SF9">
    <property type="entry name" value="CUTINASE 4"/>
    <property type="match status" value="1"/>
</dbReference>
<keyword evidence="4" id="KW-1015">Disulfide bond</keyword>